<accession>A0A6P1TK14</accession>
<organism evidence="5 6">
    <name type="scientific">Anaerocolumna sedimenticola</name>
    <dbReference type="NCBI Taxonomy" id="2696063"/>
    <lineage>
        <taxon>Bacteria</taxon>
        <taxon>Bacillati</taxon>
        <taxon>Bacillota</taxon>
        <taxon>Clostridia</taxon>
        <taxon>Lachnospirales</taxon>
        <taxon>Lachnospiraceae</taxon>
        <taxon>Anaerocolumna</taxon>
    </lineage>
</organism>
<feature type="domain" description="Beta-lactamase-related" evidence="4">
    <location>
        <begin position="85"/>
        <end position="413"/>
    </location>
</feature>
<dbReference type="InterPro" id="IPR050491">
    <property type="entry name" value="AmpC-like"/>
</dbReference>
<dbReference type="KEGG" id="anr:Ana3638_08300"/>
<name>A0A6P1TK14_9FIRM</name>
<dbReference type="PANTHER" id="PTHR46825:SF11">
    <property type="entry name" value="PENICILLIN-BINDING PROTEIN 4"/>
    <property type="match status" value="1"/>
</dbReference>
<evidence type="ECO:0000313" key="6">
    <source>
        <dbReference type="Proteomes" id="UP000464314"/>
    </source>
</evidence>
<dbReference type="GO" id="GO:0016020">
    <property type="term" value="C:membrane"/>
    <property type="evidence" value="ECO:0007669"/>
    <property type="project" value="UniProtKB-SubCell"/>
</dbReference>
<evidence type="ECO:0000256" key="3">
    <source>
        <dbReference type="SAM" id="SignalP"/>
    </source>
</evidence>
<dbReference type="EMBL" id="CP048000">
    <property type="protein sequence ID" value="QHQ60773.1"/>
    <property type="molecule type" value="Genomic_DNA"/>
</dbReference>
<dbReference type="AlphaFoldDB" id="A0A6P1TK14"/>
<feature type="chain" id="PRO_5026697576" evidence="3">
    <location>
        <begin position="29"/>
        <end position="724"/>
    </location>
</feature>
<evidence type="ECO:0000259" key="4">
    <source>
        <dbReference type="Pfam" id="PF00144"/>
    </source>
</evidence>
<dbReference type="InterPro" id="IPR001466">
    <property type="entry name" value="Beta-lactam-related"/>
</dbReference>
<evidence type="ECO:0000256" key="2">
    <source>
        <dbReference type="ARBA" id="ARBA00023136"/>
    </source>
</evidence>
<keyword evidence="3" id="KW-0732">Signal</keyword>
<dbReference type="SUPFAM" id="SSF56601">
    <property type="entry name" value="beta-lactamase/transpeptidase-like"/>
    <property type="match status" value="1"/>
</dbReference>
<evidence type="ECO:0000256" key="1">
    <source>
        <dbReference type="ARBA" id="ARBA00004370"/>
    </source>
</evidence>
<reference evidence="5 6" key="1">
    <citation type="submission" date="2020-01" db="EMBL/GenBank/DDBJ databases">
        <title>Genome analysis of Anaerocolumna sp. CBA3638.</title>
        <authorList>
            <person name="Kim J."/>
            <person name="Roh S.W."/>
        </authorList>
    </citation>
    <scope>NUCLEOTIDE SEQUENCE [LARGE SCALE GENOMIC DNA]</scope>
    <source>
        <strain evidence="5 6">CBA3638</strain>
    </source>
</reference>
<comment type="subcellular location">
    <subcellularLocation>
        <location evidence="1">Membrane</location>
    </subcellularLocation>
</comment>
<keyword evidence="2" id="KW-0472">Membrane</keyword>
<proteinExistence type="predicted"/>
<feature type="signal peptide" evidence="3">
    <location>
        <begin position="1"/>
        <end position="28"/>
    </location>
</feature>
<dbReference type="Proteomes" id="UP000464314">
    <property type="component" value="Chromosome"/>
</dbReference>
<keyword evidence="5" id="KW-0378">Hydrolase</keyword>
<gene>
    <name evidence="5" type="ORF">Ana3638_08300</name>
</gene>
<keyword evidence="6" id="KW-1185">Reference proteome</keyword>
<dbReference type="PANTHER" id="PTHR46825">
    <property type="entry name" value="D-ALANYL-D-ALANINE-CARBOXYPEPTIDASE/ENDOPEPTIDASE AMPH"/>
    <property type="match status" value="1"/>
</dbReference>
<dbReference type="Pfam" id="PF00144">
    <property type="entry name" value="Beta-lactamase"/>
    <property type="match status" value="1"/>
</dbReference>
<dbReference type="GO" id="GO:0016787">
    <property type="term" value="F:hydrolase activity"/>
    <property type="evidence" value="ECO:0007669"/>
    <property type="project" value="UniProtKB-KW"/>
</dbReference>
<evidence type="ECO:0000313" key="5">
    <source>
        <dbReference type="EMBL" id="QHQ60773.1"/>
    </source>
</evidence>
<sequence length="724" mass="79359">MVRKLVKTGLSVVLALTITLMPNTYVSAKATDLMPKSQSSTTLTFLSQPVKAALSQDTADPAPSDDITSIKKLAEDKAATLTTLYGATSVQYALLEDGKITVSGHSGVYSKNSNTPLTDTNMYGIGSISKMFTTVAVMQLVEDGKVNLDTPVTDYIPEFTMADSRYKDITVRMLLNHSSGLMGSSLGSAVLFNDKDNTAYKNLLNSLKTSRLKADPGEFSVYCNDGFTLAEILVEKVSGESFTNYMKENISDSLDLYNTKTPQDTFDQDRLAKTYLQGSNMTLPTETLNMIGAGGMYSSAGNLCQFARIFMNDSNSSVLDNSSAKSMENKEYLNGLWSEDKSSIINYGLGWDSVTTYPFEKYGIKALSKGGDTLFYHGNLTVLPEKNMAVAVLSSGGSSMYNQVMAQEILLAALKAKGDIDEIIPDVTYTKPVKSEMPENLRQYAGIYGSYGGTYKVTISNDGILTFNTLTTPAVPAQKFIYTGDGKFYYSDGSAYISFEKGKNDITYLNVSGYVALPGLGQTVTDGYQAQKFTDNPISQEVKSAWEKRNGKYYFLVNEKYDSEYYAIGSMYSKISLLNDLEGYCLYAKITDSNTARAVLQIPGVFGRDLSDFVFYQDNGTEYLKAESSILLSEDEIKTLPASAFKADITGNGYAKWYKIGTKSANKKLKVTLPKNASFSVYDTNNSCIIDSYITKKDTVTLPEKGYIVFAGDVNTSFTINYIK</sequence>
<dbReference type="RefSeq" id="WP_161837604.1">
    <property type="nucleotide sequence ID" value="NZ_CP048000.1"/>
</dbReference>
<dbReference type="InterPro" id="IPR012338">
    <property type="entry name" value="Beta-lactam/transpept-like"/>
</dbReference>
<dbReference type="Gene3D" id="3.40.710.10">
    <property type="entry name" value="DD-peptidase/beta-lactamase superfamily"/>
    <property type="match status" value="1"/>
</dbReference>
<protein>
    <submittedName>
        <fullName evidence="5">Serine hydrolase</fullName>
    </submittedName>
</protein>